<dbReference type="Gene3D" id="2.170.150.40">
    <property type="entry name" value="Domain of unknown function (DUF427)"/>
    <property type="match status" value="1"/>
</dbReference>
<dbReference type="STRING" id="310780.SAMN05216267_100973"/>
<dbReference type="PANTHER" id="PTHR43058">
    <property type="entry name" value="SLR0655 PROTEIN"/>
    <property type="match status" value="1"/>
</dbReference>
<reference evidence="2 3" key="1">
    <citation type="submission" date="2016-10" db="EMBL/GenBank/DDBJ databases">
        <authorList>
            <person name="de Groot N.N."/>
        </authorList>
    </citation>
    <scope>NUCLEOTIDE SEQUENCE [LARGE SCALE GENOMIC DNA]</scope>
    <source>
        <strain evidence="2 3">CGMCC 4.2026</strain>
    </source>
</reference>
<evidence type="ECO:0000313" key="2">
    <source>
        <dbReference type="EMBL" id="SEN73915.1"/>
    </source>
</evidence>
<evidence type="ECO:0000313" key="3">
    <source>
        <dbReference type="Proteomes" id="UP000181951"/>
    </source>
</evidence>
<dbReference type="PANTHER" id="PTHR43058:SF1">
    <property type="entry name" value="DUF427 DOMAIN-CONTAINING PROTEIN"/>
    <property type="match status" value="1"/>
</dbReference>
<dbReference type="EMBL" id="FODD01000009">
    <property type="protein sequence ID" value="SEN73915.1"/>
    <property type="molecule type" value="Genomic_DNA"/>
</dbReference>
<evidence type="ECO:0000259" key="1">
    <source>
        <dbReference type="Pfam" id="PF04248"/>
    </source>
</evidence>
<dbReference type="RefSeq" id="WP_069464419.1">
    <property type="nucleotide sequence ID" value="NZ_FODD01000009.1"/>
</dbReference>
<dbReference type="InterPro" id="IPR038694">
    <property type="entry name" value="DUF427_sf"/>
</dbReference>
<organism evidence="2 3">
    <name type="scientific">Actinacidiphila rubida</name>
    <dbReference type="NCBI Taxonomy" id="310780"/>
    <lineage>
        <taxon>Bacteria</taxon>
        <taxon>Bacillati</taxon>
        <taxon>Actinomycetota</taxon>
        <taxon>Actinomycetes</taxon>
        <taxon>Kitasatosporales</taxon>
        <taxon>Streptomycetaceae</taxon>
        <taxon>Actinacidiphila</taxon>
    </lineage>
</organism>
<dbReference type="InterPro" id="IPR007361">
    <property type="entry name" value="DUF427"/>
</dbReference>
<feature type="domain" description="DUF427" evidence="1">
    <location>
        <begin position="24"/>
        <end position="114"/>
    </location>
</feature>
<gene>
    <name evidence="2" type="ORF">SAMN05216267_100973</name>
</gene>
<proteinExistence type="predicted"/>
<keyword evidence="3" id="KW-1185">Reference proteome</keyword>
<name>A0A1H8J0K7_9ACTN</name>
<protein>
    <submittedName>
        <fullName evidence="2">Uncharacterized conserved protein, DUF427 family</fullName>
    </submittedName>
</protein>
<sequence length="156" mass="17376">MSDAAESVWDYPRPPVALACHDRVVVEHSGDVVADTTRAVRVLETSHPPVFYVPRQDIHVELTPSRHTSWCEWKGRATYWHVHGAGWWLEDAAWSYADPSPGFETLTDHVAFYPSKVDRCTVDGELVVPQPGDFYGGWITSRVTGPFKGAPGTAGW</sequence>
<dbReference type="AlphaFoldDB" id="A0A1H8J0K7"/>
<dbReference type="OrthoDB" id="285364at2"/>
<accession>A0A1H8J0K7</accession>
<dbReference type="Pfam" id="PF04248">
    <property type="entry name" value="NTP_transf_9"/>
    <property type="match status" value="1"/>
</dbReference>
<dbReference type="Proteomes" id="UP000181951">
    <property type="component" value="Unassembled WGS sequence"/>
</dbReference>